<protein>
    <recommendedName>
        <fullName evidence="3">DUF3549 domain-containing protein</fullName>
    </recommendedName>
</protein>
<proteinExistence type="predicted"/>
<reference evidence="1 2" key="1">
    <citation type="submission" date="2016-10" db="EMBL/GenBank/DDBJ databases">
        <authorList>
            <person name="de Groot N.N."/>
        </authorList>
    </citation>
    <scope>NUCLEOTIDE SEQUENCE [LARGE SCALE GENOMIC DNA]</scope>
    <source>
        <strain evidence="1 2">DSM 19706</strain>
    </source>
</reference>
<evidence type="ECO:0000313" key="2">
    <source>
        <dbReference type="Proteomes" id="UP000199308"/>
    </source>
</evidence>
<sequence>MNSIETITELLQLSNCQYRVYDIGRNINKITKEQFEKLEHNQVPYPYPMQGHAHLAIAFWQKQSVQLYIWFVKLPLDERSLLVQASRNHFLAIILEALGSDLTKDPTEHQQELLNANPYHFTPAQYKLASLNSLISIALKKNASVYFEHCQEYLQNKDWPNWHNIGVQGIADYVARIDDENLASTLEVSLPHLPKQVLYPLCSAMENQTLPLTLIQAIALQIEQCDLTEEQEKAIHLLRALSASATHMHVTSLVDNLLNLPSLNEEIIITLSSRLWLSLDSGEKIAKLFQHVLLGKAADLFPAIYKDLVAIPATRAHVFSCMRSENRSQELSKAIGQLFNQGT</sequence>
<dbReference type="Proteomes" id="UP000199308">
    <property type="component" value="Unassembled WGS sequence"/>
</dbReference>
<dbReference type="RefSeq" id="WP_093329045.1">
    <property type="nucleotide sequence ID" value="NZ_AP027363.1"/>
</dbReference>
<organism evidence="1 2">
    <name type="scientific">Thalassotalea agarivorans</name>
    <name type="common">Thalassomonas agarivorans</name>
    <dbReference type="NCBI Taxonomy" id="349064"/>
    <lineage>
        <taxon>Bacteria</taxon>
        <taxon>Pseudomonadati</taxon>
        <taxon>Pseudomonadota</taxon>
        <taxon>Gammaproteobacteria</taxon>
        <taxon>Alteromonadales</taxon>
        <taxon>Colwelliaceae</taxon>
        <taxon>Thalassotalea</taxon>
    </lineage>
</organism>
<dbReference type="STRING" id="349064.SAMN05660429_01579"/>
<evidence type="ECO:0008006" key="3">
    <source>
        <dbReference type="Google" id="ProtNLM"/>
    </source>
</evidence>
<dbReference type="EMBL" id="FOHK01000006">
    <property type="protein sequence ID" value="SET33617.1"/>
    <property type="molecule type" value="Genomic_DNA"/>
</dbReference>
<evidence type="ECO:0000313" key="1">
    <source>
        <dbReference type="EMBL" id="SET33617.1"/>
    </source>
</evidence>
<gene>
    <name evidence="1" type="ORF">SAMN05660429_01579</name>
</gene>
<accession>A0A1I0DN37</accession>
<dbReference type="AlphaFoldDB" id="A0A1I0DN37"/>
<dbReference type="Pfam" id="PF12069">
    <property type="entry name" value="DUF3549"/>
    <property type="match status" value="1"/>
</dbReference>
<name>A0A1I0DN37_THASX</name>
<keyword evidence="2" id="KW-1185">Reference proteome</keyword>
<dbReference type="InterPro" id="IPR021936">
    <property type="entry name" value="DUF3549"/>
</dbReference>
<dbReference type="OrthoDB" id="5597089at2"/>